<evidence type="ECO:0000313" key="4">
    <source>
        <dbReference type="EMBL" id="KAI3903138.1"/>
    </source>
</evidence>
<accession>A0AAD4XDU8</accession>
<dbReference type="Gene3D" id="1.20.144.10">
    <property type="entry name" value="Phosphatidic acid phosphatase type 2/haloperoxidase"/>
    <property type="match status" value="1"/>
</dbReference>
<evidence type="ECO:0000313" key="5">
    <source>
        <dbReference type="Proteomes" id="UP001202328"/>
    </source>
</evidence>
<dbReference type="EMBL" id="JAJJMB010011222">
    <property type="protein sequence ID" value="KAI3903138.1"/>
    <property type="molecule type" value="Genomic_DNA"/>
</dbReference>
<dbReference type="Pfam" id="PF01569">
    <property type="entry name" value="PAP2"/>
    <property type="match status" value="1"/>
</dbReference>
<proteinExistence type="predicted"/>
<dbReference type="GO" id="GO:0005789">
    <property type="term" value="C:endoplasmic reticulum membrane"/>
    <property type="evidence" value="ECO:0007669"/>
    <property type="project" value="TreeGrafter"/>
</dbReference>
<dbReference type="SUPFAM" id="SSF48317">
    <property type="entry name" value="Acid phosphatase/Vanadium-dependent haloperoxidase"/>
    <property type="match status" value="1"/>
</dbReference>
<reference evidence="4" key="1">
    <citation type="submission" date="2022-04" db="EMBL/GenBank/DDBJ databases">
        <title>A functionally conserved STORR gene fusion in Papaver species that diverged 16.8 million years ago.</title>
        <authorList>
            <person name="Catania T."/>
        </authorList>
    </citation>
    <scope>NUCLEOTIDE SEQUENCE</scope>
    <source>
        <strain evidence="4">S-188037</strain>
    </source>
</reference>
<organism evidence="4 5">
    <name type="scientific">Papaver atlanticum</name>
    <dbReference type="NCBI Taxonomy" id="357466"/>
    <lineage>
        <taxon>Eukaryota</taxon>
        <taxon>Viridiplantae</taxon>
        <taxon>Streptophyta</taxon>
        <taxon>Embryophyta</taxon>
        <taxon>Tracheophyta</taxon>
        <taxon>Spermatophyta</taxon>
        <taxon>Magnoliopsida</taxon>
        <taxon>Ranunculales</taxon>
        <taxon>Papaveraceae</taxon>
        <taxon>Papaveroideae</taxon>
        <taxon>Papaver</taxon>
    </lineage>
</organism>
<gene>
    <name evidence="4" type="ORF">MKW98_031792</name>
</gene>
<feature type="transmembrane region" description="Helical" evidence="2">
    <location>
        <begin position="246"/>
        <end position="273"/>
    </location>
</feature>
<dbReference type="SMART" id="SM00014">
    <property type="entry name" value="acidPPc"/>
    <property type="match status" value="1"/>
</dbReference>
<feature type="transmembrane region" description="Helical" evidence="2">
    <location>
        <begin position="221"/>
        <end position="240"/>
    </location>
</feature>
<keyword evidence="2" id="KW-1133">Transmembrane helix</keyword>
<dbReference type="GO" id="GO:0047874">
    <property type="term" value="F:dolichyldiphosphatase activity"/>
    <property type="evidence" value="ECO:0007669"/>
    <property type="project" value="TreeGrafter"/>
</dbReference>
<dbReference type="GO" id="GO:0008610">
    <property type="term" value="P:lipid biosynthetic process"/>
    <property type="evidence" value="ECO:0007669"/>
    <property type="project" value="TreeGrafter"/>
</dbReference>
<keyword evidence="2" id="KW-0472">Membrane</keyword>
<evidence type="ECO:0000259" key="3">
    <source>
        <dbReference type="SMART" id="SM00014"/>
    </source>
</evidence>
<evidence type="ECO:0000256" key="2">
    <source>
        <dbReference type="SAM" id="Phobius"/>
    </source>
</evidence>
<dbReference type="InterPro" id="IPR000326">
    <property type="entry name" value="PAP2/HPO"/>
</dbReference>
<keyword evidence="2" id="KW-0812">Transmembrane</keyword>
<protein>
    <recommendedName>
        <fullName evidence="3">Phosphatidic acid phosphatase type 2/haloperoxidase domain-containing protein</fullName>
    </recommendedName>
</protein>
<keyword evidence="5" id="KW-1185">Reference proteome</keyword>
<dbReference type="GO" id="GO:0006487">
    <property type="term" value="P:protein N-linked glycosylation"/>
    <property type="evidence" value="ECO:0007669"/>
    <property type="project" value="TreeGrafter"/>
</dbReference>
<feature type="transmembrane region" description="Helical" evidence="2">
    <location>
        <begin position="191"/>
        <end position="209"/>
    </location>
</feature>
<dbReference type="Proteomes" id="UP001202328">
    <property type="component" value="Unassembled WGS sequence"/>
</dbReference>
<dbReference type="InterPro" id="IPR036938">
    <property type="entry name" value="PAP2/HPO_sf"/>
</dbReference>
<evidence type="ECO:0000256" key="1">
    <source>
        <dbReference type="ARBA" id="ARBA00022801"/>
    </source>
</evidence>
<dbReference type="AlphaFoldDB" id="A0AAD4XDU8"/>
<feature type="transmembrane region" description="Helical" evidence="2">
    <location>
        <begin position="128"/>
        <end position="147"/>
    </location>
</feature>
<dbReference type="PANTHER" id="PTHR11247:SF40">
    <property type="entry name" value="LIPID PHOSPHATE PHOSPHATASE EPSILON 1, CHLOROPLASTIC"/>
    <property type="match status" value="1"/>
</dbReference>
<dbReference type="PANTHER" id="PTHR11247">
    <property type="entry name" value="PALMITOYL-PROTEIN THIOESTERASE/DOLICHYLDIPHOSPHATASE 1"/>
    <property type="match status" value="1"/>
</dbReference>
<sequence length="283" mass="31057">MFATSISYKPLLRLSPLFSTTPSRLISLRLISNTGFMLRRVCDEKNRVVGSETMTEMTKISAFSRGSGDGSLEITENEAILGNGSSDFPREIVVPSGIESTINHLSKWLVATVFGIIVIWRHDALAMWAVMGAVANAWLSITLKRILNQERPVASLGSGPGMPSSHAQSIFFASVFAILSLIKSLGLNGGVTVTIGVLGLAFSSYLSWLRISQRHHTISQVVVGATLGTICSILWFQSWYGFVLKAFISFLWVRIIVVLGGITFCVSFLLYVIKHWLMDGDEH</sequence>
<feature type="domain" description="Phosphatidic acid phosphatase type 2/haloperoxidase" evidence="3">
    <location>
        <begin position="126"/>
        <end position="236"/>
    </location>
</feature>
<keyword evidence="1" id="KW-0378">Hydrolase</keyword>
<comment type="caution">
    <text evidence="4">The sequence shown here is derived from an EMBL/GenBank/DDBJ whole genome shotgun (WGS) entry which is preliminary data.</text>
</comment>
<name>A0AAD4XDU8_9MAGN</name>